<dbReference type="AlphaFoldDB" id="A0A7S1Y731"/>
<organism evidence="2">
    <name type="scientific">Grammatophora oceanica</name>
    <dbReference type="NCBI Taxonomy" id="210454"/>
    <lineage>
        <taxon>Eukaryota</taxon>
        <taxon>Sar</taxon>
        <taxon>Stramenopiles</taxon>
        <taxon>Ochrophyta</taxon>
        <taxon>Bacillariophyta</taxon>
        <taxon>Fragilariophyceae</taxon>
        <taxon>Fragilariophycidae</taxon>
        <taxon>Rhabdonematales</taxon>
        <taxon>Grammatophoraceae</taxon>
        <taxon>Grammatophora</taxon>
    </lineage>
</organism>
<sequence>MSEEEKFEKERKTILKSLPKHIKDMFGIMGFCKAEEDDDDSDDDQAAKQASTTPEFVPCLVLSPYDVPPRPVRDVYWHNLYMDKKRKKKLASLEYLVYHYGANDPDDCYSFIAHEDFTTYDDGISKGYGKLPAVLQSKVDNATSLTEQEQQRVRGIEEMVEDAAKEPADRKRGNYPFLERHEEKKAPPAKRQKKR</sequence>
<protein>
    <submittedName>
        <fullName evidence="2">Uncharacterized protein</fullName>
    </submittedName>
</protein>
<dbReference type="EMBL" id="HBGK01020380">
    <property type="protein sequence ID" value="CAD9281468.1"/>
    <property type="molecule type" value="Transcribed_RNA"/>
</dbReference>
<accession>A0A7S1Y731</accession>
<evidence type="ECO:0000313" key="2">
    <source>
        <dbReference type="EMBL" id="CAD9281468.1"/>
    </source>
</evidence>
<feature type="compositionally biased region" description="Basic and acidic residues" evidence="1">
    <location>
        <begin position="149"/>
        <end position="186"/>
    </location>
</feature>
<feature type="region of interest" description="Disordered" evidence="1">
    <location>
        <begin position="143"/>
        <end position="195"/>
    </location>
</feature>
<proteinExistence type="predicted"/>
<evidence type="ECO:0000256" key="1">
    <source>
        <dbReference type="SAM" id="MobiDB-lite"/>
    </source>
</evidence>
<reference evidence="2" key="1">
    <citation type="submission" date="2021-01" db="EMBL/GenBank/DDBJ databases">
        <authorList>
            <person name="Corre E."/>
            <person name="Pelletier E."/>
            <person name="Niang G."/>
            <person name="Scheremetjew M."/>
            <person name="Finn R."/>
            <person name="Kale V."/>
            <person name="Holt S."/>
            <person name="Cochrane G."/>
            <person name="Meng A."/>
            <person name="Brown T."/>
            <person name="Cohen L."/>
        </authorList>
    </citation>
    <scope>NUCLEOTIDE SEQUENCE</scope>
    <source>
        <strain evidence="2">CCMP 410</strain>
    </source>
</reference>
<gene>
    <name evidence="2" type="ORF">GOCE00092_LOCUS10378</name>
</gene>
<name>A0A7S1Y731_9STRA</name>